<dbReference type="Gene3D" id="2.60.120.10">
    <property type="entry name" value="Jelly Rolls"/>
    <property type="match status" value="1"/>
</dbReference>
<protein>
    <recommendedName>
        <fullName evidence="1">Cyclic nucleotide-binding domain-containing protein</fullName>
    </recommendedName>
</protein>
<feature type="domain" description="Cyclic nucleotide-binding" evidence="1">
    <location>
        <begin position="44"/>
        <end position="73"/>
    </location>
</feature>
<dbReference type="InterPro" id="IPR000595">
    <property type="entry name" value="cNMP-bd_dom"/>
</dbReference>
<dbReference type="PANTHER" id="PTHR23011:SF28">
    <property type="entry name" value="CYCLIC NUCLEOTIDE-BINDING DOMAIN CONTAINING PROTEIN"/>
    <property type="match status" value="1"/>
</dbReference>
<dbReference type="PROSITE" id="PS50042">
    <property type="entry name" value="CNMP_BINDING_3"/>
    <property type="match status" value="1"/>
</dbReference>
<evidence type="ECO:0000259" key="1">
    <source>
        <dbReference type="PROSITE" id="PS50042"/>
    </source>
</evidence>
<dbReference type="AlphaFoldDB" id="A0A8S3V4I7"/>
<keyword evidence="3" id="KW-1185">Reference proteome</keyword>
<evidence type="ECO:0000313" key="2">
    <source>
        <dbReference type="EMBL" id="CAG2248707.1"/>
    </source>
</evidence>
<dbReference type="OrthoDB" id="166212at2759"/>
<organism evidence="2 3">
    <name type="scientific">Mytilus edulis</name>
    <name type="common">Blue mussel</name>
    <dbReference type="NCBI Taxonomy" id="6550"/>
    <lineage>
        <taxon>Eukaryota</taxon>
        <taxon>Metazoa</taxon>
        <taxon>Spiralia</taxon>
        <taxon>Lophotrochozoa</taxon>
        <taxon>Mollusca</taxon>
        <taxon>Bivalvia</taxon>
        <taxon>Autobranchia</taxon>
        <taxon>Pteriomorphia</taxon>
        <taxon>Mytilida</taxon>
        <taxon>Mytiloidea</taxon>
        <taxon>Mytilidae</taxon>
        <taxon>Mytilinae</taxon>
        <taxon>Mytilus</taxon>
    </lineage>
</organism>
<accession>A0A8S3V4I7</accession>
<sequence>MTKSYATKQEMYNINPISLNVPFLKEWPIELLPTNPKACMFHFFNRGQVLVRDSNRSDWIYIVKSGSLSVFKKLKTVEAQKAGNKHLNDRVRTPEGEKEQLVRKKRENFETWQYRSNLKSHSKIDKRKKQKRYFKNQFEMEHFLDKTLPGLYNPLERLGIIDYNDVIKKYKTRIVRRKSQVFSLPPLNENTHLVTKQNEQPDEVNQAPESNKIRRTSKGAYLATPSRRRSSISTISDHLDEGEQEMRKVNESNGNSCKIPEWTSKHSARVGTSNGLTAALYPDQPSLILASNGAECIMISKKFFLEKCSEEALRNINKIESPFPNDEDLQKRLQEYVNWTSHRKQIYNSLVKDIHFQKAKRMQRLSGQLLSFRPV</sequence>
<proteinExistence type="predicted"/>
<dbReference type="SUPFAM" id="SSF51206">
    <property type="entry name" value="cAMP-binding domain-like"/>
    <property type="match status" value="1"/>
</dbReference>
<dbReference type="PANTHER" id="PTHR23011">
    <property type="entry name" value="CYCLIC NUCLEOTIDE-BINDING DOMAIN CONTAINING PROTEIN"/>
    <property type="match status" value="1"/>
</dbReference>
<reference evidence="2" key="1">
    <citation type="submission" date="2021-03" db="EMBL/GenBank/DDBJ databases">
        <authorList>
            <person name="Bekaert M."/>
        </authorList>
    </citation>
    <scope>NUCLEOTIDE SEQUENCE</scope>
</reference>
<name>A0A8S3V4I7_MYTED</name>
<dbReference type="InterPro" id="IPR014710">
    <property type="entry name" value="RmlC-like_jellyroll"/>
</dbReference>
<dbReference type="EMBL" id="CAJPWZ010002950">
    <property type="protein sequence ID" value="CAG2248707.1"/>
    <property type="molecule type" value="Genomic_DNA"/>
</dbReference>
<dbReference type="Proteomes" id="UP000683360">
    <property type="component" value="Unassembled WGS sequence"/>
</dbReference>
<dbReference type="InterPro" id="IPR018490">
    <property type="entry name" value="cNMP-bd_dom_sf"/>
</dbReference>
<gene>
    <name evidence="2" type="ORF">MEDL_60581</name>
</gene>
<comment type="caution">
    <text evidence="2">The sequence shown here is derived from an EMBL/GenBank/DDBJ whole genome shotgun (WGS) entry which is preliminary data.</text>
</comment>
<evidence type="ECO:0000313" key="3">
    <source>
        <dbReference type="Proteomes" id="UP000683360"/>
    </source>
</evidence>